<evidence type="ECO:0000313" key="5">
    <source>
        <dbReference type="Proteomes" id="UP000663829"/>
    </source>
</evidence>
<comment type="caution">
    <text evidence="2">The sequence shown here is derived from an EMBL/GenBank/DDBJ whole genome shotgun (WGS) entry which is preliminary data.</text>
</comment>
<proteinExistence type="predicted"/>
<gene>
    <name evidence="2" type="ORF">GPM918_LOCUS34644</name>
    <name evidence="1" type="ORF">OVA965_LOCUS28114</name>
    <name evidence="4" type="ORF">SRO942_LOCUS35349</name>
    <name evidence="3" type="ORF">TMI583_LOCUS28867</name>
</gene>
<sequence>MIVCREYFTGPQWSYPVNNLINSGIPRVDVAPLLPNYGRPDVKTFSTVPFLPNTSTGSRIPIGGAAAPTKDRPDKKKFAIVPFIFNKRTGSRFPIGGVGPPGKDPPNVKMFSSFRLYNSRELPPKVDLRGYMTAIEYQDHLNCW</sequence>
<dbReference type="AlphaFoldDB" id="A0A815PFZ7"/>
<keyword evidence="5" id="KW-1185">Reference proteome</keyword>
<organism evidence="2 5">
    <name type="scientific">Didymodactylos carnosus</name>
    <dbReference type="NCBI Taxonomy" id="1234261"/>
    <lineage>
        <taxon>Eukaryota</taxon>
        <taxon>Metazoa</taxon>
        <taxon>Spiralia</taxon>
        <taxon>Gnathifera</taxon>
        <taxon>Rotifera</taxon>
        <taxon>Eurotatoria</taxon>
        <taxon>Bdelloidea</taxon>
        <taxon>Philodinida</taxon>
        <taxon>Philodinidae</taxon>
        <taxon>Didymodactylos</taxon>
    </lineage>
</organism>
<protein>
    <submittedName>
        <fullName evidence="2">Uncharacterized protein</fullName>
    </submittedName>
</protein>
<dbReference type="EMBL" id="CAJNOK010018963">
    <property type="protein sequence ID" value="CAF1291457.1"/>
    <property type="molecule type" value="Genomic_DNA"/>
</dbReference>
<evidence type="ECO:0000313" key="2">
    <source>
        <dbReference type="EMBL" id="CAF1448481.1"/>
    </source>
</evidence>
<dbReference type="Proteomes" id="UP000663829">
    <property type="component" value="Unassembled WGS sequence"/>
</dbReference>
<dbReference type="Proteomes" id="UP000682733">
    <property type="component" value="Unassembled WGS sequence"/>
</dbReference>
<reference evidence="2" key="1">
    <citation type="submission" date="2021-02" db="EMBL/GenBank/DDBJ databases">
        <authorList>
            <person name="Nowell W R."/>
        </authorList>
    </citation>
    <scope>NUCLEOTIDE SEQUENCE</scope>
</reference>
<dbReference type="EMBL" id="CAJOBC010084803">
    <property type="protein sequence ID" value="CAF4322579.1"/>
    <property type="molecule type" value="Genomic_DNA"/>
</dbReference>
<dbReference type="Proteomes" id="UP000681722">
    <property type="component" value="Unassembled WGS sequence"/>
</dbReference>
<dbReference type="Proteomes" id="UP000677228">
    <property type="component" value="Unassembled WGS sequence"/>
</dbReference>
<dbReference type="EMBL" id="CAJOBA010040537">
    <property type="protein sequence ID" value="CAF4096335.1"/>
    <property type="molecule type" value="Genomic_DNA"/>
</dbReference>
<evidence type="ECO:0000313" key="4">
    <source>
        <dbReference type="EMBL" id="CAF4322579.1"/>
    </source>
</evidence>
<evidence type="ECO:0000313" key="3">
    <source>
        <dbReference type="EMBL" id="CAF4096335.1"/>
    </source>
</evidence>
<name>A0A815PFZ7_9BILA</name>
<evidence type="ECO:0000313" key="1">
    <source>
        <dbReference type="EMBL" id="CAF1291457.1"/>
    </source>
</evidence>
<dbReference type="OrthoDB" id="10127661at2759"/>
<accession>A0A815PFZ7</accession>
<dbReference type="EMBL" id="CAJNOQ010019354">
    <property type="protein sequence ID" value="CAF1448481.1"/>
    <property type="molecule type" value="Genomic_DNA"/>
</dbReference>